<feature type="compositionally biased region" description="Basic residues" evidence="1">
    <location>
        <begin position="1"/>
        <end position="17"/>
    </location>
</feature>
<evidence type="ECO:0000313" key="2">
    <source>
        <dbReference type="EMBL" id="MDB6247124.1"/>
    </source>
</evidence>
<evidence type="ECO:0000313" key="3">
    <source>
        <dbReference type="Proteomes" id="UP001141961"/>
    </source>
</evidence>
<accession>A0AAW6BBJ0</accession>
<dbReference type="AlphaFoldDB" id="A0AAW6BBJ0"/>
<sequence>MPVKKTTTKKTPAKKKPTKEEDTDTIKTAIRVNYPGASSIVTYFSNMPVDNFVNSYAEARLKDAILKTSIGVQGDGKPAYYQISVVKFVSILIPAKYIQSIQSI</sequence>
<comment type="caution">
    <text evidence="2">The sequence shown here is derived from an EMBL/GenBank/DDBJ whole genome shotgun (WGS) entry which is preliminary data.</text>
</comment>
<proteinExistence type="predicted"/>
<name>A0AAW6BBJ0_LACAM</name>
<evidence type="ECO:0000256" key="1">
    <source>
        <dbReference type="SAM" id="MobiDB-lite"/>
    </source>
</evidence>
<dbReference type="RefSeq" id="WP_271326638.1">
    <property type="nucleotide sequence ID" value="NZ_JAOTHC010000001.1"/>
</dbReference>
<reference evidence="2" key="2">
    <citation type="submission" date="2022-10" db="EMBL/GenBank/DDBJ databases">
        <authorList>
            <person name="Kostovova I."/>
            <person name="Moravkova M."/>
            <person name="Pechar R."/>
        </authorList>
    </citation>
    <scope>NUCLEOTIDE SEQUENCE</scope>
    <source>
        <strain evidence="2">M597B</strain>
    </source>
</reference>
<dbReference type="EMBL" id="JAOTHD010000021">
    <property type="protein sequence ID" value="MDB6247124.1"/>
    <property type="molecule type" value="Genomic_DNA"/>
</dbReference>
<gene>
    <name evidence="2" type="ORF">ODV14_07300</name>
</gene>
<feature type="region of interest" description="Disordered" evidence="1">
    <location>
        <begin position="1"/>
        <end position="22"/>
    </location>
</feature>
<protein>
    <submittedName>
        <fullName evidence="2">Uncharacterized protein</fullName>
    </submittedName>
</protein>
<organism evidence="2 3">
    <name type="scientific">Lactobacillus amylovorus</name>
    <dbReference type="NCBI Taxonomy" id="1604"/>
    <lineage>
        <taxon>Bacteria</taxon>
        <taxon>Bacillati</taxon>
        <taxon>Bacillota</taxon>
        <taxon>Bacilli</taxon>
        <taxon>Lactobacillales</taxon>
        <taxon>Lactobacillaceae</taxon>
        <taxon>Lactobacillus</taxon>
    </lineage>
</organism>
<reference evidence="2" key="1">
    <citation type="journal article" date="2022" name="Microorganisms">
        <title>Antibiotic Susceptibility, Resistance Gene Determinants and Corresponding Genomic Regions in Lactobacillus amylovorus Isolates Derived from Wild Boars and Domestic Pigs.</title>
        <authorList>
            <person name="Moravkova M."/>
            <person name="Kostovova I."/>
            <person name="Kavanova K."/>
            <person name="Pechar R."/>
            <person name="Stanek S."/>
            <person name="Brychta A."/>
            <person name="Zeman M."/>
            <person name="Kubasova T."/>
        </authorList>
    </citation>
    <scope>NUCLEOTIDE SEQUENCE</scope>
    <source>
        <strain evidence="2">M597B</strain>
    </source>
</reference>
<dbReference type="Proteomes" id="UP001141961">
    <property type="component" value="Unassembled WGS sequence"/>
</dbReference>